<name>A0A7R8V5E7_HERIL</name>
<dbReference type="EMBL" id="LR899014">
    <property type="protein sequence ID" value="CAD7093181.1"/>
    <property type="molecule type" value="Genomic_DNA"/>
</dbReference>
<evidence type="ECO:0000256" key="9">
    <source>
        <dbReference type="ARBA" id="ARBA00023224"/>
    </source>
</evidence>
<dbReference type="InterPro" id="IPR004117">
    <property type="entry name" value="7tm6_olfct_rcpt"/>
</dbReference>
<dbReference type="GO" id="GO:0007165">
    <property type="term" value="P:signal transduction"/>
    <property type="evidence" value="ECO:0007669"/>
    <property type="project" value="UniProtKB-KW"/>
</dbReference>
<keyword evidence="4 10" id="KW-0812">Transmembrane</keyword>
<comment type="subcellular location">
    <subcellularLocation>
        <location evidence="1">Cell membrane</location>
        <topology evidence="1">Multi-pass membrane protein</topology>
    </subcellularLocation>
</comment>
<dbReference type="GO" id="GO:0005549">
    <property type="term" value="F:odorant binding"/>
    <property type="evidence" value="ECO:0007669"/>
    <property type="project" value="InterPro"/>
</dbReference>
<accession>A0A7R8V5E7</accession>
<feature type="transmembrane region" description="Helical" evidence="10">
    <location>
        <begin position="396"/>
        <end position="415"/>
    </location>
</feature>
<feature type="transmembrane region" description="Helical" evidence="10">
    <location>
        <begin position="799"/>
        <end position="818"/>
    </location>
</feature>
<evidence type="ECO:0000256" key="7">
    <source>
        <dbReference type="ARBA" id="ARBA00023136"/>
    </source>
</evidence>
<evidence type="ECO:0008006" key="13">
    <source>
        <dbReference type="Google" id="ProtNLM"/>
    </source>
</evidence>
<dbReference type="OrthoDB" id="6582376at2759"/>
<keyword evidence="6 10" id="KW-1133">Transmembrane helix</keyword>
<feature type="transmembrane region" description="Helical" evidence="10">
    <location>
        <begin position="580"/>
        <end position="601"/>
    </location>
</feature>
<dbReference type="Pfam" id="PF02949">
    <property type="entry name" value="7tm_6"/>
    <property type="match status" value="3"/>
</dbReference>
<feature type="transmembrane region" description="Helical" evidence="10">
    <location>
        <begin position="77"/>
        <end position="96"/>
    </location>
</feature>
<feature type="transmembrane region" description="Helical" evidence="10">
    <location>
        <begin position="46"/>
        <end position="65"/>
    </location>
</feature>
<gene>
    <name evidence="11" type="ORF">HERILL_LOCUS15482</name>
</gene>
<dbReference type="GO" id="GO:0005886">
    <property type="term" value="C:plasma membrane"/>
    <property type="evidence" value="ECO:0007669"/>
    <property type="project" value="UniProtKB-SubCell"/>
</dbReference>
<protein>
    <recommendedName>
        <fullName evidence="13">Odorant receptor</fullName>
    </recommendedName>
</protein>
<evidence type="ECO:0000256" key="8">
    <source>
        <dbReference type="ARBA" id="ARBA00023170"/>
    </source>
</evidence>
<evidence type="ECO:0000256" key="6">
    <source>
        <dbReference type="ARBA" id="ARBA00022989"/>
    </source>
</evidence>
<keyword evidence="2" id="KW-1003">Cell membrane</keyword>
<feature type="transmembrane region" description="Helical" evidence="10">
    <location>
        <begin position="15"/>
        <end position="34"/>
    </location>
</feature>
<keyword evidence="3" id="KW-0716">Sensory transduction</keyword>
<feature type="transmembrane region" description="Helical" evidence="10">
    <location>
        <begin position="639"/>
        <end position="661"/>
    </location>
</feature>
<dbReference type="PANTHER" id="PTHR21137">
    <property type="entry name" value="ODORANT RECEPTOR"/>
    <property type="match status" value="1"/>
</dbReference>
<proteinExistence type="predicted"/>
<evidence type="ECO:0000256" key="4">
    <source>
        <dbReference type="ARBA" id="ARBA00022692"/>
    </source>
</evidence>
<keyword evidence="8" id="KW-0675">Receptor</keyword>
<organism evidence="11 12">
    <name type="scientific">Hermetia illucens</name>
    <name type="common">Black soldier fly</name>
    <dbReference type="NCBI Taxonomy" id="343691"/>
    <lineage>
        <taxon>Eukaryota</taxon>
        <taxon>Metazoa</taxon>
        <taxon>Ecdysozoa</taxon>
        <taxon>Arthropoda</taxon>
        <taxon>Hexapoda</taxon>
        <taxon>Insecta</taxon>
        <taxon>Pterygota</taxon>
        <taxon>Neoptera</taxon>
        <taxon>Endopterygota</taxon>
        <taxon>Diptera</taxon>
        <taxon>Brachycera</taxon>
        <taxon>Stratiomyomorpha</taxon>
        <taxon>Stratiomyidae</taxon>
        <taxon>Hermetiinae</taxon>
        <taxon>Hermetia</taxon>
    </lineage>
</organism>
<feature type="transmembrane region" description="Helical" evidence="10">
    <location>
        <begin position="766"/>
        <end position="787"/>
    </location>
</feature>
<dbReference type="AlphaFoldDB" id="A0A7R8V5E7"/>
<dbReference type="InParanoid" id="A0A7R8V5E7"/>
<feature type="transmembrane region" description="Helical" evidence="10">
    <location>
        <begin position="206"/>
        <end position="229"/>
    </location>
</feature>
<evidence type="ECO:0000313" key="12">
    <source>
        <dbReference type="Proteomes" id="UP000594454"/>
    </source>
</evidence>
<evidence type="ECO:0000256" key="2">
    <source>
        <dbReference type="ARBA" id="ARBA00022475"/>
    </source>
</evidence>
<dbReference type="PANTHER" id="PTHR21137:SF35">
    <property type="entry name" value="ODORANT RECEPTOR 19A-RELATED"/>
    <property type="match status" value="1"/>
</dbReference>
<evidence type="ECO:0000256" key="3">
    <source>
        <dbReference type="ARBA" id="ARBA00022606"/>
    </source>
</evidence>
<evidence type="ECO:0000256" key="10">
    <source>
        <dbReference type="SAM" id="Phobius"/>
    </source>
</evidence>
<evidence type="ECO:0000313" key="11">
    <source>
        <dbReference type="EMBL" id="CAD7093181.1"/>
    </source>
</evidence>
<evidence type="ECO:0000256" key="1">
    <source>
        <dbReference type="ARBA" id="ARBA00004651"/>
    </source>
</evidence>
<dbReference type="GO" id="GO:0004984">
    <property type="term" value="F:olfactory receptor activity"/>
    <property type="evidence" value="ECO:0007669"/>
    <property type="project" value="InterPro"/>
</dbReference>
<evidence type="ECO:0000256" key="5">
    <source>
        <dbReference type="ARBA" id="ARBA00022725"/>
    </source>
</evidence>
<reference evidence="11 12" key="1">
    <citation type="submission" date="2020-11" db="EMBL/GenBank/DDBJ databases">
        <authorList>
            <person name="Wallbank WR R."/>
            <person name="Pardo Diaz C."/>
            <person name="Kozak K."/>
            <person name="Martin S."/>
            <person name="Jiggins C."/>
            <person name="Moest M."/>
            <person name="Warren A I."/>
            <person name="Generalovic N T."/>
            <person name="Byers J.R.P. K."/>
            <person name="Montejo-Kovacevich G."/>
            <person name="Yen C E."/>
        </authorList>
    </citation>
    <scope>NUCLEOTIDE SEQUENCE [LARGE SCALE GENOMIC DNA]</scope>
</reference>
<feature type="transmembrane region" description="Helical" evidence="10">
    <location>
        <begin position="552"/>
        <end position="574"/>
    </location>
</feature>
<dbReference type="Proteomes" id="UP000594454">
    <property type="component" value="Chromosome 6"/>
</dbReference>
<keyword evidence="7 10" id="KW-0472">Membrane</keyword>
<keyword evidence="12" id="KW-1185">Reference proteome</keyword>
<sequence length="892" mass="104100">MLFGSKNSPENKNESIQAFGIVYFTLKLQGMVIMEDYRLRHKIHVVTNYVLTNIFYYSSFIIQLLYVDNLRQLLENIPMNMCLTACSIKFLVILRLRPSLIEMNKQLKRLDSRPMTDKQKDKLGKEIKFCRVIFQQQLAVQDVANDSIGVLYLCILSAHLQIIMERFADIHHDPEKTEEESLQDFIRCLEDHRVIMDLFEITQKTLSFTIFIQFITSILVFSTAGVIYLRFSPSSTETAAVFIFMVAEISEIYPSCYYSNKFMEKTDQMVFMLYSSNWMDLSPKYRKYFIIFMQMTQGKKIILAGKQIPITLTTFMSTAFQLQMSLQDVANNFIGALYLSILRNHLQIIMERFANVHYDLEKSEEESFLDFIQRLEDHRIVLGLFEVIQKTLSFTIFIQFIISILVFSTTGLAYLRFSLSLTDTAAVLTSMAAEITEIYPSCYYSNKFMEKTDQMVFMLYSSNWMDLSPKFRKHLIILMQMTQEFILAGKQIPVTLATFMSVSKDISLLLGSKNSLENKVESIRAFGIVHFTLKFQGLVINEDYLLRHKIHVVTNFILTNILYYASFTIELFFVKNLRQLLENIAMNICVTACSVKFLVILKLRPSLIEMNEHLKRLDSRPMTDKQKDKLRKEINFCRLTSLMVVVFFLGVNLTHTLAAALSHGTKLGFETWFPYDWSKNAFRYWVSLFMQTIFQLQMGLEDVANDFIGALYLNVLSAHLQIIMERFANIHYDPEKTDEESFQDFIQCLEDHRIIMRLFEIIQRTLSFTIFIQFITSILVFSTTGLIYLRFSPSSTETAAVFIFMVAEIAEIYPSCYYSNKFMEQTDQIVFMLYSSNWMDLSPRFRKHLIIFMQMTQEKKIILAGKQIPISLVTFMSVSKDITCEFGLNTIF</sequence>
<keyword evidence="5" id="KW-0552">Olfaction</keyword>
<feature type="transmembrane region" description="Helical" evidence="10">
    <location>
        <begin position="681"/>
        <end position="700"/>
    </location>
</feature>
<keyword evidence="9" id="KW-0807">Transducer</keyword>